<reference evidence="2 3" key="1">
    <citation type="submission" date="2019-11" db="EMBL/GenBank/DDBJ databases">
        <title>The Phosphoenolpyruvate Phosphotransferase System Regulates Serratia proteamaculans 336X Biofilm Formation and Wheat Roots colonization.</title>
        <authorList>
            <person name="Liu F."/>
        </authorList>
    </citation>
    <scope>NUCLEOTIDE SEQUENCE [LARGE SCALE GENOMIC DNA]</scope>
    <source>
        <strain evidence="2 3">336X</strain>
    </source>
</reference>
<sequence>MRELNIMEIEHVSGAGLFDRLGAAFLGAVAFTGIGAAKGGVSGGSTGGILGVGAIAAAVTAIYGGLHGMVQGAVYGFVNGWDKTLSVFNTITEQWGDQTVPTPKI</sequence>
<protein>
    <recommendedName>
        <fullName evidence="4">Colicin V synthesis protein</fullName>
    </recommendedName>
</protein>
<evidence type="ECO:0000313" key="2">
    <source>
        <dbReference type="EMBL" id="QGH63921.1"/>
    </source>
</evidence>
<evidence type="ECO:0000313" key="3">
    <source>
        <dbReference type="Proteomes" id="UP000381260"/>
    </source>
</evidence>
<evidence type="ECO:0008006" key="4">
    <source>
        <dbReference type="Google" id="ProtNLM"/>
    </source>
</evidence>
<accession>A0A5Q2VK63</accession>
<name>A0A5Q2VK63_SERPR</name>
<dbReference type="EMBL" id="CP045913">
    <property type="protein sequence ID" value="QGH63921.1"/>
    <property type="molecule type" value="Genomic_DNA"/>
</dbReference>
<keyword evidence="1" id="KW-0812">Transmembrane</keyword>
<feature type="transmembrane region" description="Helical" evidence="1">
    <location>
        <begin position="47"/>
        <end position="66"/>
    </location>
</feature>
<gene>
    <name evidence="2" type="ORF">GHV41_25005</name>
</gene>
<keyword evidence="1" id="KW-0472">Membrane</keyword>
<evidence type="ECO:0000256" key="1">
    <source>
        <dbReference type="SAM" id="Phobius"/>
    </source>
</evidence>
<dbReference type="AlphaFoldDB" id="A0A5Q2VK63"/>
<keyword evidence="1" id="KW-1133">Transmembrane helix</keyword>
<dbReference type="RefSeq" id="WP_153860579.1">
    <property type="nucleotide sequence ID" value="NZ_CP045913.1"/>
</dbReference>
<feature type="transmembrane region" description="Helical" evidence="1">
    <location>
        <begin position="21"/>
        <end position="41"/>
    </location>
</feature>
<proteinExistence type="predicted"/>
<dbReference type="Proteomes" id="UP000381260">
    <property type="component" value="Chromosome"/>
</dbReference>
<organism evidence="2 3">
    <name type="scientific">Serratia proteamaculans</name>
    <dbReference type="NCBI Taxonomy" id="28151"/>
    <lineage>
        <taxon>Bacteria</taxon>
        <taxon>Pseudomonadati</taxon>
        <taxon>Pseudomonadota</taxon>
        <taxon>Gammaproteobacteria</taxon>
        <taxon>Enterobacterales</taxon>
        <taxon>Yersiniaceae</taxon>
        <taxon>Serratia</taxon>
    </lineage>
</organism>